<evidence type="ECO:0000256" key="1">
    <source>
        <dbReference type="ARBA" id="ARBA00022552"/>
    </source>
</evidence>
<dbReference type="EMBL" id="MG787419">
    <property type="protein sequence ID" value="AVP80568.1"/>
    <property type="molecule type" value="Genomic_DNA"/>
</dbReference>
<sequence>MCEQVYNLWITRINHVLLEDKMKITILSVGKLKEKYWKQAIAEYEKRLGPYTKIELIEVPDEKAPENMSDKEIEQVKEKEGQRLLNKIKPQSTVITLEIKGKMLSSEGLAKELQTRMTQGQSDFTFVIGGSNGLHQDVLQRSNYALSFSNMTFPHQMMRVILIEQIYRAFKIMRGEAYHK</sequence>
<dbReference type="Gene3D" id="3.40.1280.10">
    <property type="match status" value="1"/>
</dbReference>
<comment type="subunit">
    <text evidence="6">Homodimer.</text>
</comment>
<comment type="subcellular location">
    <subcellularLocation>
        <location evidence="6">Cytoplasm</location>
    </subcellularLocation>
</comment>
<evidence type="ECO:0000256" key="5">
    <source>
        <dbReference type="ARBA" id="ARBA00038303"/>
    </source>
</evidence>
<evidence type="ECO:0000313" key="8">
    <source>
        <dbReference type="EMBL" id="AVP80644.1"/>
    </source>
</evidence>
<dbReference type="PIRSF" id="PIRSF004505">
    <property type="entry name" value="MT_bac"/>
    <property type="match status" value="1"/>
</dbReference>
<dbReference type="CDD" id="cd18081">
    <property type="entry name" value="RlmH-like"/>
    <property type="match status" value="1"/>
</dbReference>
<comment type="catalytic activity">
    <reaction evidence="6">
        <text>pseudouridine(1915) in 23S rRNA + S-adenosyl-L-methionine = N(3)-methylpseudouridine(1915) in 23S rRNA + S-adenosyl-L-homocysteine + H(+)</text>
        <dbReference type="Rhea" id="RHEA:42752"/>
        <dbReference type="Rhea" id="RHEA-COMP:10221"/>
        <dbReference type="Rhea" id="RHEA-COMP:10222"/>
        <dbReference type="ChEBI" id="CHEBI:15378"/>
        <dbReference type="ChEBI" id="CHEBI:57856"/>
        <dbReference type="ChEBI" id="CHEBI:59789"/>
        <dbReference type="ChEBI" id="CHEBI:65314"/>
        <dbReference type="ChEBI" id="CHEBI:74486"/>
        <dbReference type="EC" id="2.1.1.177"/>
    </reaction>
</comment>
<evidence type="ECO:0000256" key="2">
    <source>
        <dbReference type="ARBA" id="ARBA00022603"/>
    </source>
</evidence>
<reference evidence="7" key="1">
    <citation type="journal article" date="2018" name="Infect. Genet. Evol.">
        <title>First description of novel arginine catabolic mobile elements (ACMEs) types IV and V harboring a kdp operon in Staphylococcus epidermidis characterized by whole genome sequencing.</title>
        <authorList>
            <person name="O'Connor A.M."/>
            <person name="McManus B.A."/>
            <person name="Coleman D.C."/>
        </authorList>
    </citation>
    <scope>NUCLEOTIDE SEQUENCE</scope>
    <source>
        <strain evidence="7">33BR</strain>
        <strain evidence="8">PS30PH</strain>
    </source>
</reference>
<evidence type="ECO:0000256" key="6">
    <source>
        <dbReference type="HAMAP-Rule" id="MF_00658"/>
    </source>
</evidence>
<dbReference type="SUPFAM" id="SSF75217">
    <property type="entry name" value="alpha/beta knot"/>
    <property type="match status" value="1"/>
</dbReference>
<proteinExistence type="inferred from homology"/>
<dbReference type="GO" id="GO:0005737">
    <property type="term" value="C:cytoplasm"/>
    <property type="evidence" value="ECO:0007669"/>
    <property type="project" value="UniProtKB-SubCell"/>
</dbReference>
<feature type="binding site" evidence="6">
    <location>
        <position position="97"/>
    </location>
    <ligand>
        <name>S-adenosyl-L-methionine</name>
        <dbReference type="ChEBI" id="CHEBI:59789"/>
    </ligand>
</feature>
<dbReference type="InterPro" id="IPR029028">
    <property type="entry name" value="Alpha/beta_knot_MTases"/>
</dbReference>
<gene>
    <name evidence="6" type="primary">rlmH</name>
</gene>
<name>A0A2R3SZ54_STAEP</name>
<dbReference type="Pfam" id="PF02590">
    <property type="entry name" value="SPOUT_MTase"/>
    <property type="match status" value="1"/>
</dbReference>
<comment type="function">
    <text evidence="6">Specifically methylates the pseudouridine at position 1915 (m3Psi1915) in 23S rRNA.</text>
</comment>
<dbReference type="NCBIfam" id="TIGR00246">
    <property type="entry name" value="tRNA_RlmH_YbeA"/>
    <property type="match status" value="1"/>
</dbReference>
<keyword evidence="4 6" id="KW-0949">S-adenosyl-L-methionine</keyword>
<feature type="binding site" evidence="6">
    <location>
        <begin position="148"/>
        <end position="153"/>
    </location>
    <ligand>
        <name>S-adenosyl-L-methionine</name>
        <dbReference type="ChEBI" id="CHEBI:59789"/>
    </ligand>
</feature>
<protein>
    <recommendedName>
        <fullName evidence="6">Ribosomal RNA large subunit methyltransferase H</fullName>
        <ecNumber evidence="6">2.1.1.177</ecNumber>
    </recommendedName>
    <alternativeName>
        <fullName evidence="6">23S rRNA (pseudouridine1915-N3)-methyltransferase</fullName>
    </alternativeName>
    <alternativeName>
        <fullName evidence="6">23S rRNA m3Psi1915 methyltransferase</fullName>
    </alternativeName>
    <alternativeName>
        <fullName evidence="6">rRNA (pseudouridine-N3-)-methyltransferase RlmH</fullName>
    </alternativeName>
</protein>
<evidence type="ECO:0000313" key="7">
    <source>
        <dbReference type="EMBL" id="AVP80568.1"/>
    </source>
</evidence>
<dbReference type="PANTHER" id="PTHR33603:SF1">
    <property type="entry name" value="RIBOSOMAL RNA LARGE SUBUNIT METHYLTRANSFERASE H"/>
    <property type="match status" value="1"/>
</dbReference>
<evidence type="ECO:0000256" key="4">
    <source>
        <dbReference type="ARBA" id="ARBA00022691"/>
    </source>
</evidence>
<dbReference type="EC" id="2.1.1.177" evidence="6"/>
<accession>A0A2R3SZ54</accession>
<keyword evidence="3 6" id="KW-0808">Transferase</keyword>
<dbReference type="InterPro" id="IPR029026">
    <property type="entry name" value="tRNA_m1G_MTases_N"/>
</dbReference>
<dbReference type="HAMAP" id="MF_00658">
    <property type="entry name" value="23SrRNA_methyltr_H"/>
    <property type="match status" value="1"/>
</dbReference>
<dbReference type="GO" id="GO:0070038">
    <property type="term" value="F:rRNA (pseudouridine-N3-)-methyltransferase activity"/>
    <property type="evidence" value="ECO:0007669"/>
    <property type="project" value="UniProtKB-UniRule"/>
</dbReference>
<keyword evidence="2 6" id="KW-0489">Methyltransferase</keyword>
<comment type="similarity">
    <text evidence="5 6">Belongs to the RNA methyltransferase RlmH family.</text>
</comment>
<keyword evidence="1 6" id="KW-0698">rRNA processing</keyword>
<organism evidence="7">
    <name type="scientific">Staphylococcus epidermidis</name>
    <dbReference type="NCBI Taxonomy" id="1282"/>
    <lineage>
        <taxon>Bacteria</taxon>
        <taxon>Bacillati</taxon>
        <taxon>Bacillota</taxon>
        <taxon>Bacilli</taxon>
        <taxon>Bacillales</taxon>
        <taxon>Staphylococcaceae</taxon>
        <taxon>Staphylococcus</taxon>
    </lineage>
</organism>
<keyword evidence="6" id="KW-0963">Cytoplasm</keyword>
<dbReference type="AlphaFoldDB" id="A0A2R3SZ54"/>
<dbReference type="EMBL" id="MG787421">
    <property type="protein sequence ID" value="AVP80644.1"/>
    <property type="molecule type" value="Genomic_DNA"/>
</dbReference>
<dbReference type="PANTHER" id="PTHR33603">
    <property type="entry name" value="METHYLTRANSFERASE"/>
    <property type="match status" value="1"/>
</dbReference>
<dbReference type="NCBIfam" id="NF000985">
    <property type="entry name" value="PRK00103.1-3"/>
    <property type="match status" value="1"/>
</dbReference>
<feature type="binding site" evidence="6">
    <location>
        <position position="129"/>
    </location>
    <ligand>
        <name>S-adenosyl-L-methionine</name>
        <dbReference type="ChEBI" id="CHEBI:59789"/>
    </ligand>
</feature>
<dbReference type="NCBIfam" id="NF000986">
    <property type="entry name" value="PRK00103.1-4"/>
    <property type="match status" value="1"/>
</dbReference>
<dbReference type="InterPro" id="IPR003742">
    <property type="entry name" value="RlmH-like"/>
</dbReference>
<evidence type="ECO:0000256" key="3">
    <source>
        <dbReference type="ARBA" id="ARBA00022679"/>
    </source>
</evidence>